<keyword evidence="2" id="KW-1185">Reference proteome</keyword>
<protein>
    <submittedName>
        <fullName evidence="1">Spore germination protein GerPE</fullName>
    </submittedName>
</protein>
<dbReference type="InterPro" id="IPR024496">
    <property type="entry name" value="Spore_germ_GerPE"/>
</dbReference>
<accession>A0A371PME8</accession>
<dbReference type="Pfam" id="PF10970">
    <property type="entry name" value="GerPE"/>
    <property type="match status" value="1"/>
</dbReference>
<proteinExistence type="predicted"/>
<name>A0A371PME8_9BACL</name>
<gene>
    <name evidence="1" type="ORF">DX130_10360</name>
</gene>
<evidence type="ECO:0000313" key="2">
    <source>
        <dbReference type="Proteomes" id="UP000261905"/>
    </source>
</evidence>
<evidence type="ECO:0000313" key="1">
    <source>
        <dbReference type="EMBL" id="REK77376.1"/>
    </source>
</evidence>
<reference evidence="1 2" key="1">
    <citation type="submission" date="2018-08" db="EMBL/GenBank/DDBJ databases">
        <title>Paenibacillus sp. M4BSY-1, whole genome shotgun sequence.</title>
        <authorList>
            <person name="Tuo L."/>
        </authorList>
    </citation>
    <scope>NUCLEOTIDE SEQUENCE [LARGE SCALE GENOMIC DNA]</scope>
    <source>
        <strain evidence="1 2">M4BSY-1</strain>
    </source>
</reference>
<dbReference type="AlphaFoldDB" id="A0A371PME8"/>
<sequence length="162" mass="17849">MSMSHNHSVSEGVSCIHHPTRTSQIGAICIISASSSTAIQFGDRCRTDARLMALAVQRKEDHAKSGDVYFESYRIFSRPNPILIDPEFDEGRVIRTTRTNCDPCIRVGFIRVIAAGNSSSIHIGNGQCVSGQARVKHIRQYPKEKMTQPIISSHNQPAMASP</sequence>
<comment type="caution">
    <text evidence="1">The sequence shown here is derived from an EMBL/GenBank/DDBJ whole genome shotgun (WGS) entry which is preliminary data.</text>
</comment>
<dbReference type="OrthoDB" id="2599887at2"/>
<organism evidence="1 2">
    <name type="scientific">Paenibacillus paeoniae</name>
    <dbReference type="NCBI Taxonomy" id="2292705"/>
    <lineage>
        <taxon>Bacteria</taxon>
        <taxon>Bacillati</taxon>
        <taxon>Bacillota</taxon>
        <taxon>Bacilli</taxon>
        <taxon>Bacillales</taxon>
        <taxon>Paenibacillaceae</taxon>
        <taxon>Paenibacillus</taxon>
    </lineage>
</organism>
<dbReference type="Proteomes" id="UP000261905">
    <property type="component" value="Unassembled WGS sequence"/>
</dbReference>
<dbReference type="EMBL" id="QUBQ01000001">
    <property type="protein sequence ID" value="REK77376.1"/>
    <property type="molecule type" value="Genomic_DNA"/>
</dbReference>